<dbReference type="InterPro" id="IPR003316">
    <property type="entry name" value="E2F_WHTH_DNA-bd_dom"/>
</dbReference>
<dbReference type="GO" id="GO:0000978">
    <property type="term" value="F:RNA polymerase II cis-regulatory region sequence-specific DNA binding"/>
    <property type="evidence" value="ECO:0007669"/>
    <property type="project" value="InterPro"/>
</dbReference>
<proteinExistence type="inferred from homology"/>
<evidence type="ECO:0000256" key="1">
    <source>
        <dbReference type="ARBA" id="ARBA00004123"/>
    </source>
</evidence>
<evidence type="ECO:0000256" key="3">
    <source>
        <dbReference type="ARBA" id="ARBA00023015"/>
    </source>
</evidence>
<feature type="compositionally biased region" description="Polar residues" evidence="8">
    <location>
        <begin position="311"/>
        <end position="323"/>
    </location>
</feature>
<keyword evidence="11" id="KW-1185">Reference proteome</keyword>
<keyword evidence="3 7" id="KW-0805">Transcription regulation</keyword>
<reference evidence="11" key="1">
    <citation type="submission" date="2013-03" db="EMBL/GenBank/DDBJ databases">
        <title>The Genome Sequence of Anopheles epiroticus epiroticus2.</title>
        <authorList>
            <consortium name="The Broad Institute Genomics Platform"/>
            <person name="Neafsey D.E."/>
            <person name="Howell P."/>
            <person name="Walker B."/>
            <person name="Young S.K."/>
            <person name="Zeng Q."/>
            <person name="Gargeya S."/>
            <person name="Fitzgerald M."/>
            <person name="Haas B."/>
            <person name="Abouelleil A."/>
            <person name="Allen A.W."/>
            <person name="Alvarado L."/>
            <person name="Arachchi H.M."/>
            <person name="Berlin A.M."/>
            <person name="Chapman S.B."/>
            <person name="Gainer-Dewar J."/>
            <person name="Goldberg J."/>
            <person name="Griggs A."/>
            <person name="Gujja S."/>
            <person name="Hansen M."/>
            <person name="Howarth C."/>
            <person name="Imamovic A."/>
            <person name="Ireland A."/>
            <person name="Larimer J."/>
            <person name="McCowan C."/>
            <person name="Murphy C."/>
            <person name="Pearson M."/>
            <person name="Poon T.W."/>
            <person name="Priest M."/>
            <person name="Roberts A."/>
            <person name="Saif S."/>
            <person name="Shea T."/>
            <person name="Sisk P."/>
            <person name="Sykes S."/>
            <person name="Wortman J."/>
            <person name="Nusbaum C."/>
            <person name="Birren B."/>
        </authorList>
    </citation>
    <scope>NUCLEOTIDE SEQUENCE [LARGE SCALE GENOMIC DNA]</scope>
    <source>
        <strain evidence="11">Epiroticus2</strain>
    </source>
</reference>
<evidence type="ECO:0000256" key="8">
    <source>
        <dbReference type="SAM" id="MobiDB-lite"/>
    </source>
</evidence>
<keyword evidence="6 7" id="KW-0539">Nucleus</keyword>
<dbReference type="Proteomes" id="UP000075885">
    <property type="component" value="Unassembled WGS sequence"/>
</dbReference>
<dbReference type="GO" id="GO:0000981">
    <property type="term" value="F:DNA-binding transcription factor activity, RNA polymerase II-specific"/>
    <property type="evidence" value="ECO:0007669"/>
    <property type="project" value="TreeGrafter"/>
</dbReference>
<dbReference type="STRING" id="199890.A0A182P327"/>
<dbReference type="Pfam" id="PF02319">
    <property type="entry name" value="WHD_E2F_TDP"/>
    <property type="match status" value="1"/>
</dbReference>
<evidence type="ECO:0000313" key="10">
    <source>
        <dbReference type="EnsemblMetazoa" id="AEPI001315-PA"/>
    </source>
</evidence>
<feature type="compositionally biased region" description="Acidic residues" evidence="8">
    <location>
        <begin position="324"/>
        <end position="340"/>
    </location>
</feature>
<dbReference type="GO" id="GO:0090575">
    <property type="term" value="C:RNA polymerase II transcription regulator complex"/>
    <property type="evidence" value="ECO:0007669"/>
    <property type="project" value="TreeGrafter"/>
</dbReference>
<dbReference type="SUPFAM" id="SSF46785">
    <property type="entry name" value="Winged helix' DNA-binding domain"/>
    <property type="match status" value="1"/>
</dbReference>
<evidence type="ECO:0000256" key="2">
    <source>
        <dbReference type="ARBA" id="ARBA00010940"/>
    </source>
</evidence>
<dbReference type="InterPro" id="IPR036388">
    <property type="entry name" value="WH-like_DNA-bd_sf"/>
</dbReference>
<protein>
    <recommendedName>
        <fullName evidence="9">E2F/DP family winged-helix DNA-binding domain-containing protein</fullName>
    </recommendedName>
</protein>
<evidence type="ECO:0000256" key="7">
    <source>
        <dbReference type="RuleBase" id="RU003796"/>
    </source>
</evidence>
<dbReference type="Gene3D" id="1.10.10.10">
    <property type="entry name" value="Winged helix-like DNA-binding domain superfamily/Winged helix DNA-binding domain"/>
    <property type="match status" value="1"/>
</dbReference>
<sequence>MSSEPKKPIKRSRTAVDQRPKMLTGRDLPSPTPSTLDDEDEGEFEPTSKRRFDKSLTMLTRSVVKMLRDTPDGVLYLRDVSSTLSNRQKRRIYDVTNVLEGIGLVKKQIKNHIKWVGEELTTESCLGTARQIGVHMRTRRKLELQEAWFDAQVDAMRKSMQMLHDDEASRSFMYVTSDDLTSVLGDNRRLLVMNEDAFAPKPRPQMLLRGAGTSRQFARSPSSRWQITRDPIPYSSGSRHLWVRSKPNGPPLTLMVLKEPAGSCYTRPSRRSAVLCPSAGKQYERLPEPDAETQDETPPKGTKSAIENADRSTTAYDRTSSSGEQDDQQTEGEAEEDEYEMAQQRARLARLLLDERNDAHHSLFRPNGWNNRKRETRGLVKPFVVIKPRSYGSYTFSLGLHEGVFDLFGFGTNQHQRVDCEESPTTSGAHESAQDDSAVKDELD</sequence>
<reference evidence="10" key="2">
    <citation type="submission" date="2020-05" db="UniProtKB">
        <authorList>
            <consortium name="EnsemblMetazoa"/>
        </authorList>
    </citation>
    <scope>IDENTIFICATION</scope>
    <source>
        <strain evidence="10">Epiroticus2</strain>
    </source>
</reference>
<dbReference type="PANTHER" id="PTHR12081">
    <property type="entry name" value="TRANSCRIPTION FACTOR E2F"/>
    <property type="match status" value="1"/>
</dbReference>
<dbReference type="InterPro" id="IPR036390">
    <property type="entry name" value="WH_DNA-bd_sf"/>
</dbReference>
<evidence type="ECO:0000256" key="4">
    <source>
        <dbReference type="ARBA" id="ARBA00023125"/>
    </source>
</evidence>
<feature type="domain" description="E2F/DP family winged-helix DNA-binding" evidence="9">
    <location>
        <begin position="51"/>
        <end position="117"/>
    </location>
</feature>
<accession>A0A182P327</accession>
<comment type="subcellular location">
    <subcellularLocation>
        <location evidence="1 7">Nucleus</location>
    </subcellularLocation>
</comment>
<name>A0A182P327_9DIPT</name>
<comment type="similarity">
    <text evidence="2 7">Belongs to the E2F/DP family.</text>
</comment>
<keyword evidence="4 7" id="KW-0238">DNA-binding</keyword>
<organism evidence="10 11">
    <name type="scientific">Anopheles epiroticus</name>
    <dbReference type="NCBI Taxonomy" id="199890"/>
    <lineage>
        <taxon>Eukaryota</taxon>
        <taxon>Metazoa</taxon>
        <taxon>Ecdysozoa</taxon>
        <taxon>Arthropoda</taxon>
        <taxon>Hexapoda</taxon>
        <taxon>Insecta</taxon>
        <taxon>Pterygota</taxon>
        <taxon>Neoptera</taxon>
        <taxon>Endopterygota</taxon>
        <taxon>Diptera</taxon>
        <taxon>Nematocera</taxon>
        <taxon>Culicoidea</taxon>
        <taxon>Culicidae</taxon>
        <taxon>Anophelinae</taxon>
        <taxon>Anopheles</taxon>
    </lineage>
</organism>
<dbReference type="SMART" id="SM01372">
    <property type="entry name" value="E2F_TDP"/>
    <property type="match status" value="1"/>
</dbReference>
<feature type="region of interest" description="Disordered" evidence="8">
    <location>
        <begin position="418"/>
        <end position="444"/>
    </location>
</feature>
<evidence type="ECO:0000256" key="5">
    <source>
        <dbReference type="ARBA" id="ARBA00023163"/>
    </source>
</evidence>
<feature type="region of interest" description="Disordered" evidence="8">
    <location>
        <begin position="282"/>
        <end position="343"/>
    </location>
</feature>
<dbReference type="AlphaFoldDB" id="A0A182P327"/>
<feature type="region of interest" description="Disordered" evidence="8">
    <location>
        <begin position="1"/>
        <end position="49"/>
    </location>
</feature>
<dbReference type="EnsemblMetazoa" id="AEPI001315-RA">
    <property type="protein sequence ID" value="AEPI001315-PA"/>
    <property type="gene ID" value="AEPI001315"/>
</dbReference>
<evidence type="ECO:0000313" key="11">
    <source>
        <dbReference type="Proteomes" id="UP000075885"/>
    </source>
</evidence>
<dbReference type="FunFam" id="1.10.10.10:FF:000458">
    <property type="entry name" value="E2F-like (Mammalian transcription factor)"/>
    <property type="match status" value="1"/>
</dbReference>
<keyword evidence="5 7" id="KW-0804">Transcription</keyword>
<evidence type="ECO:0000256" key="6">
    <source>
        <dbReference type="ARBA" id="ARBA00023242"/>
    </source>
</evidence>
<evidence type="ECO:0000259" key="9">
    <source>
        <dbReference type="SMART" id="SM01372"/>
    </source>
</evidence>
<dbReference type="PANTHER" id="PTHR12081:SF18">
    <property type="entry name" value="TRANSCRIPTION FACTOR E2F2-RELATED"/>
    <property type="match status" value="1"/>
</dbReference>
<dbReference type="InterPro" id="IPR015633">
    <property type="entry name" value="E2F"/>
</dbReference>
<dbReference type="SUPFAM" id="SSF144074">
    <property type="entry name" value="E2F-DP heterodimerization region"/>
    <property type="match status" value="1"/>
</dbReference>
<dbReference type="InterPro" id="IPR037241">
    <property type="entry name" value="E2F-DP_heterodim"/>
</dbReference>
<dbReference type="VEuPathDB" id="VectorBase:AEPI001315"/>